<keyword evidence="1" id="KW-0472">Membrane</keyword>
<keyword evidence="1" id="KW-0812">Transmembrane</keyword>
<keyword evidence="1" id="KW-1133">Transmembrane helix</keyword>
<proteinExistence type="predicted"/>
<reference evidence="2" key="2">
    <citation type="journal article" date="2021" name="PeerJ">
        <title>Extensive microbial diversity within the chicken gut microbiome revealed by metagenomics and culture.</title>
        <authorList>
            <person name="Gilroy R."/>
            <person name="Ravi A."/>
            <person name="Getino M."/>
            <person name="Pursley I."/>
            <person name="Horton D.L."/>
            <person name="Alikhan N.F."/>
            <person name="Baker D."/>
            <person name="Gharbi K."/>
            <person name="Hall N."/>
            <person name="Watson M."/>
            <person name="Adriaenssens E.M."/>
            <person name="Foster-Nyarko E."/>
            <person name="Jarju S."/>
            <person name="Secka A."/>
            <person name="Antonio M."/>
            <person name="Oren A."/>
            <person name="Chaudhuri R.R."/>
            <person name="La Ragione R."/>
            <person name="Hildebrand F."/>
            <person name="Pallen M.J."/>
        </authorList>
    </citation>
    <scope>NUCLEOTIDE SEQUENCE</scope>
    <source>
        <strain evidence="2">ChiSjej6B24-2974</strain>
    </source>
</reference>
<feature type="transmembrane region" description="Helical" evidence="1">
    <location>
        <begin position="83"/>
        <end position="107"/>
    </location>
</feature>
<protein>
    <submittedName>
        <fullName evidence="2">DUF1700 domain-containing protein</fullName>
    </submittedName>
</protein>
<feature type="transmembrane region" description="Helical" evidence="1">
    <location>
        <begin position="113"/>
        <end position="138"/>
    </location>
</feature>
<dbReference type="Proteomes" id="UP000824260">
    <property type="component" value="Unassembled WGS sequence"/>
</dbReference>
<evidence type="ECO:0000256" key="1">
    <source>
        <dbReference type="SAM" id="Phobius"/>
    </source>
</evidence>
<dbReference type="AlphaFoldDB" id="A0A9D1CY30"/>
<name>A0A9D1CY30_9FIRM</name>
<dbReference type="Pfam" id="PF22564">
    <property type="entry name" value="HAAS"/>
    <property type="match status" value="1"/>
</dbReference>
<evidence type="ECO:0000313" key="2">
    <source>
        <dbReference type="EMBL" id="HIQ83929.1"/>
    </source>
</evidence>
<organism evidence="2 3">
    <name type="scientific">Candidatus Pullichristensenella stercorigallinarum</name>
    <dbReference type="NCBI Taxonomy" id="2840909"/>
    <lineage>
        <taxon>Bacteria</taxon>
        <taxon>Bacillati</taxon>
        <taxon>Bacillota</taxon>
        <taxon>Clostridia</taxon>
        <taxon>Candidatus Pullichristensenella</taxon>
    </lineage>
</organism>
<feature type="transmembrane region" description="Helical" evidence="1">
    <location>
        <begin position="145"/>
        <end position="162"/>
    </location>
</feature>
<accession>A0A9D1CY30</accession>
<gene>
    <name evidence="2" type="ORF">IAA52_12625</name>
</gene>
<sequence>MNKQEFLQALEKRLSDLSAEERAQALEFCAEGIDDRMEDGRSEEEAVAALGSVEDVARDLLADRPLKDVVRERVRREGDAGRIVLLILASPFLLSFFAIGLSVYIVLWSLMLTIYAVLWSLLIAGAACALGGAAAIFFVGTAPGLCVCGSGLISFALGLMLFDPARAAAKGSLKLTKAFGRGCKRLIVGRRNG</sequence>
<dbReference type="EMBL" id="DVFZ01000118">
    <property type="protein sequence ID" value="HIQ83929.1"/>
    <property type="molecule type" value="Genomic_DNA"/>
</dbReference>
<comment type="caution">
    <text evidence="2">The sequence shown here is derived from an EMBL/GenBank/DDBJ whole genome shotgun (WGS) entry which is preliminary data.</text>
</comment>
<evidence type="ECO:0000313" key="3">
    <source>
        <dbReference type="Proteomes" id="UP000824260"/>
    </source>
</evidence>
<reference evidence="2" key="1">
    <citation type="submission" date="2020-10" db="EMBL/GenBank/DDBJ databases">
        <authorList>
            <person name="Gilroy R."/>
        </authorList>
    </citation>
    <scope>NUCLEOTIDE SEQUENCE</scope>
    <source>
        <strain evidence="2">ChiSjej6B24-2974</strain>
    </source>
</reference>